<evidence type="ECO:0000259" key="3">
    <source>
        <dbReference type="Pfam" id="PF00294"/>
    </source>
</evidence>
<evidence type="ECO:0000313" key="5">
    <source>
        <dbReference type="Proteomes" id="UP000198415"/>
    </source>
</evidence>
<dbReference type="EMBL" id="FZNR01000007">
    <property type="protein sequence ID" value="SNR90679.1"/>
    <property type="molecule type" value="Genomic_DNA"/>
</dbReference>
<dbReference type="PANTHER" id="PTHR10584:SF166">
    <property type="entry name" value="RIBOKINASE"/>
    <property type="match status" value="1"/>
</dbReference>
<evidence type="ECO:0000313" key="4">
    <source>
        <dbReference type="EMBL" id="SNR90679.1"/>
    </source>
</evidence>
<sequence length="271" mass="28214">MGLRVAVVGHVEWTTIVRVTRLPTAGEICPTDRVWEGPAGGGAVAAVRIAALTGGCDFFTRLGDDAEGHQTRKTLQRYGVRLHTAPPAPSTARALSVVDESGERTTLTIGDRPQPTGAEPLPWTDLDDFDAAYFTAGDPEALKQARRARVLVVTLRELATVAAAGIGVDALVGSACDPAEQYRPPAVPPRLLVRTDGARGGSYLRDCGTTGRYPVVAPPGPPVDTYGIGDNFVASLTVALGSGSDPDTALRAAAADGAACLATRGPYRKVF</sequence>
<name>A0A239A5A0_9ACTN</name>
<evidence type="ECO:0000256" key="1">
    <source>
        <dbReference type="ARBA" id="ARBA00022679"/>
    </source>
</evidence>
<organism evidence="4 5">
    <name type="scientific">Actinoplanes regularis</name>
    <dbReference type="NCBI Taxonomy" id="52697"/>
    <lineage>
        <taxon>Bacteria</taxon>
        <taxon>Bacillati</taxon>
        <taxon>Actinomycetota</taxon>
        <taxon>Actinomycetes</taxon>
        <taxon>Micromonosporales</taxon>
        <taxon>Micromonosporaceae</taxon>
        <taxon>Actinoplanes</taxon>
    </lineage>
</organism>
<keyword evidence="5" id="KW-1185">Reference proteome</keyword>
<protein>
    <submittedName>
        <fullName evidence="4">Ribokinase</fullName>
    </submittedName>
</protein>
<keyword evidence="1" id="KW-0808">Transferase</keyword>
<dbReference type="GO" id="GO:0016301">
    <property type="term" value="F:kinase activity"/>
    <property type="evidence" value="ECO:0007669"/>
    <property type="project" value="UniProtKB-KW"/>
</dbReference>
<feature type="domain" description="Carbohydrate kinase PfkB" evidence="3">
    <location>
        <begin position="190"/>
        <end position="266"/>
    </location>
</feature>
<proteinExistence type="predicted"/>
<dbReference type="Pfam" id="PF00294">
    <property type="entry name" value="PfkB"/>
    <property type="match status" value="2"/>
</dbReference>
<evidence type="ECO:0000256" key="2">
    <source>
        <dbReference type="ARBA" id="ARBA00022777"/>
    </source>
</evidence>
<dbReference type="PANTHER" id="PTHR10584">
    <property type="entry name" value="SUGAR KINASE"/>
    <property type="match status" value="1"/>
</dbReference>
<dbReference type="RefSeq" id="WP_089294657.1">
    <property type="nucleotide sequence ID" value="NZ_BOMU01000047.1"/>
</dbReference>
<dbReference type="OrthoDB" id="5504625at2"/>
<feature type="domain" description="Carbohydrate kinase PfkB" evidence="3">
    <location>
        <begin position="4"/>
        <end position="135"/>
    </location>
</feature>
<accession>A0A239A5A0</accession>
<dbReference type="InterPro" id="IPR029056">
    <property type="entry name" value="Ribokinase-like"/>
</dbReference>
<dbReference type="SUPFAM" id="SSF53613">
    <property type="entry name" value="Ribokinase-like"/>
    <property type="match status" value="1"/>
</dbReference>
<keyword evidence="2 4" id="KW-0418">Kinase</keyword>
<gene>
    <name evidence="4" type="ORF">SAMN06264365_10771</name>
</gene>
<reference evidence="4 5" key="1">
    <citation type="submission" date="2017-06" db="EMBL/GenBank/DDBJ databases">
        <authorList>
            <person name="Kim H.J."/>
            <person name="Triplett B.A."/>
        </authorList>
    </citation>
    <scope>NUCLEOTIDE SEQUENCE [LARGE SCALE GENOMIC DNA]</scope>
    <source>
        <strain evidence="4 5">DSM 43151</strain>
    </source>
</reference>
<dbReference type="Gene3D" id="3.40.1190.20">
    <property type="match status" value="2"/>
</dbReference>
<dbReference type="AlphaFoldDB" id="A0A239A5A0"/>
<dbReference type="Proteomes" id="UP000198415">
    <property type="component" value="Unassembled WGS sequence"/>
</dbReference>
<dbReference type="InterPro" id="IPR011611">
    <property type="entry name" value="PfkB_dom"/>
</dbReference>